<feature type="domain" description="TIL" evidence="4">
    <location>
        <begin position="36"/>
        <end position="86"/>
    </location>
</feature>
<dbReference type="InterPro" id="IPR036084">
    <property type="entry name" value="Ser_inhib-like_sf"/>
</dbReference>
<keyword evidence="3" id="KW-0732">Signal</keyword>
<dbReference type="SUPFAM" id="SSF57567">
    <property type="entry name" value="Serine protease inhibitors"/>
    <property type="match status" value="5"/>
</dbReference>
<dbReference type="Gene3D" id="2.10.25.10">
    <property type="entry name" value="Laminin"/>
    <property type="match status" value="5"/>
</dbReference>
<reference evidence="6" key="1">
    <citation type="submission" date="2013-03" db="EMBL/GenBank/DDBJ databases">
        <title>The Genome Sequence of Anopheles minimus MINIMUS1.</title>
        <authorList>
            <consortium name="The Broad Institute Genomics Platform"/>
            <person name="Neafsey D.E."/>
            <person name="Walton C."/>
            <person name="Walker B."/>
            <person name="Young S.K."/>
            <person name="Zeng Q."/>
            <person name="Gargeya S."/>
            <person name="Fitzgerald M."/>
            <person name="Haas B."/>
            <person name="Abouelleil A."/>
            <person name="Allen A.W."/>
            <person name="Alvarado L."/>
            <person name="Arachchi H.M."/>
            <person name="Berlin A.M."/>
            <person name="Chapman S.B."/>
            <person name="Gainer-Dewar J."/>
            <person name="Goldberg J."/>
            <person name="Griggs A."/>
            <person name="Gujja S."/>
            <person name="Hansen M."/>
            <person name="Howarth C."/>
            <person name="Imamovic A."/>
            <person name="Ireland A."/>
            <person name="Larimer J."/>
            <person name="McCowan C."/>
            <person name="Murphy C."/>
            <person name="Pearson M."/>
            <person name="Poon T.W."/>
            <person name="Priest M."/>
            <person name="Roberts A."/>
            <person name="Saif S."/>
            <person name="Shea T."/>
            <person name="Sisk P."/>
            <person name="Sykes S."/>
            <person name="Wortman J."/>
            <person name="Nusbaum C."/>
            <person name="Birren B."/>
        </authorList>
    </citation>
    <scope>NUCLEOTIDE SEQUENCE [LARGE SCALE GENOMIC DNA]</scope>
    <source>
        <strain evidence="6">MINIMUS1</strain>
    </source>
</reference>
<evidence type="ECO:0000313" key="6">
    <source>
        <dbReference type="Proteomes" id="UP000075920"/>
    </source>
</evidence>
<evidence type="ECO:0000256" key="3">
    <source>
        <dbReference type="SAM" id="SignalP"/>
    </source>
</evidence>
<feature type="domain" description="TIL" evidence="4">
    <location>
        <begin position="251"/>
        <end position="305"/>
    </location>
</feature>
<dbReference type="GO" id="GO:0030414">
    <property type="term" value="F:peptidase inhibitor activity"/>
    <property type="evidence" value="ECO:0007669"/>
    <property type="project" value="UniProtKB-KW"/>
</dbReference>
<reference evidence="5" key="2">
    <citation type="submission" date="2020-05" db="UniProtKB">
        <authorList>
            <consortium name="EnsemblMetazoa"/>
        </authorList>
    </citation>
    <scope>IDENTIFICATION</scope>
    <source>
        <strain evidence="5">MINIMUS1</strain>
    </source>
</reference>
<dbReference type="InterPro" id="IPR051368">
    <property type="entry name" value="SerProtInhib-TIL_Domain"/>
</dbReference>
<feature type="chain" id="PRO_5008141063" description="TIL domain-containing protein" evidence="3">
    <location>
        <begin position="25"/>
        <end position="470"/>
    </location>
</feature>
<dbReference type="InterPro" id="IPR002919">
    <property type="entry name" value="TIL_dom"/>
</dbReference>
<dbReference type="STRING" id="112268.A0A182WBS7"/>
<sequence length="470" mass="52178">MNIAYGVVALVAFMLTVSAPSSQASCVDPYPYPLTCGENEEFKQCGTACPKTCANMDTVQFCTKQCVAGCFLSEHHTTSFQHSCIKCLTHLFSIFNTVAMKPVSMFACLIVLIVALQTVQCACPYAHPYPTYECGPYEEYQQCGTACPKTCQDREDKACTLQCVEGCFCKPGYIRENEHGKCIPECVTMKSTQVLLVFAILTFMLTSNASAQYECGPNEYYDDCGNIFELNCRRKQQTDPFECDEGCFYDCAPNEYYTDCESASESASESNCADADKWFVSFDDCVPGCYCNDGLLREGEDGPCIMSFGDAKRVRTATMKSTKAILIAAILTITLASVYSDEEDCGPNEYYSECGPEHELTCQRREFEIDTEFCVKGCFCVPGYLREFIDDCGPNEIYNECGPKFEVICAQRDFAYVPDADCVPGCFCEEGFIRESAGGKCITEWECEERFPRPGNCPTGSDCEDIVPLT</sequence>
<proteinExistence type="predicted"/>
<evidence type="ECO:0000256" key="2">
    <source>
        <dbReference type="ARBA" id="ARBA00023157"/>
    </source>
</evidence>
<evidence type="ECO:0000259" key="4">
    <source>
        <dbReference type="Pfam" id="PF01826"/>
    </source>
</evidence>
<keyword evidence="1" id="KW-0646">Protease inhibitor</keyword>
<evidence type="ECO:0000313" key="5">
    <source>
        <dbReference type="EnsemblMetazoa" id="AMIN007806-PA"/>
    </source>
</evidence>
<dbReference type="CDD" id="cd19941">
    <property type="entry name" value="TIL"/>
    <property type="match status" value="4"/>
</dbReference>
<keyword evidence="6" id="KW-1185">Reference proteome</keyword>
<dbReference type="AlphaFoldDB" id="A0A182WBS7"/>
<dbReference type="Proteomes" id="UP000075920">
    <property type="component" value="Unassembled WGS sequence"/>
</dbReference>
<feature type="domain" description="TIL" evidence="4">
    <location>
        <begin position="345"/>
        <end position="387"/>
    </location>
</feature>
<feature type="domain" description="TIL" evidence="4">
    <location>
        <begin position="134"/>
        <end position="185"/>
    </location>
</feature>
<dbReference type="PANTHER" id="PTHR23259">
    <property type="entry name" value="RIDDLE"/>
    <property type="match status" value="1"/>
</dbReference>
<keyword evidence="2" id="KW-1015">Disulfide bond</keyword>
<protein>
    <recommendedName>
        <fullName evidence="4">TIL domain-containing protein</fullName>
    </recommendedName>
</protein>
<name>A0A182WBS7_9DIPT</name>
<dbReference type="PANTHER" id="PTHR23259:SF70">
    <property type="entry name" value="ACCESSORY GLAND PROTEIN ACP62F-RELATED"/>
    <property type="match status" value="1"/>
</dbReference>
<dbReference type="VEuPathDB" id="VectorBase:AMIN007806"/>
<evidence type="ECO:0000256" key="1">
    <source>
        <dbReference type="ARBA" id="ARBA00022690"/>
    </source>
</evidence>
<accession>A0A182WBS7</accession>
<organism evidence="5 6">
    <name type="scientific">Anopheles minimus</name>
    <dbReference type="NCBI Taxonomy" id="112268"/>
    <lineage>
        <taxon>Eukaryota</taxon>
        <taxon>Metazoa</taxon>
        <taxon>Ecdysozoa</taxon>
        <taxon>Arthropoda</taxon>
        <taxon>Hexapoda</taxon>
        <taxon>Insecta</taxon>
        <taxon>Pterygota</taxon>
        <taxon>Neoptera</taxon>
        <taxon>Endopterygota</taxon>
        <taxon>Diptera</taxon>
        <taxon>Nematocera</taxon>
        <taxon>Culicoidea</taxon>
        <taxon>Culicidae</taxon>
        <taxon>Anophelinae</taxon>
        <taxon>Anopheles</taxon>
    </lineage>
</organism>
<dbReference type="EnsemblMetazoa" id="AMIN007806-RA">
    <property type="protein sequence ID" value="AMIN007806-PA"/>
    <property type="gene ID" value="AMIN007806"/>
</dbReference>
<feature type="domain" description="TIL" evidence="4">
    <location>
        <begin position="392"/>
        <end position="447"/>
    </location>
</feature>
<dbReference type="Pfam" id="PF01826">
    <property type="entry name" value="TIL"/>
    <property type="match status" value="5"/>
</dbReference>
<feature type="signal peptide" evidence="3">
    <location>
        <begin position="1"/>
        <end position="24"/>
    </location>
</feature>